<dbReference type="KEGG" id="asc:ASAC_0917"/>
<dbReference type="Pfam" id="PF22082">
    <property type="entry name" value="TtuA_LIM_N"/>
    <property type="match status" value="1"/>
</dbReference>
<dbReference type="GO" id="GO:0046872">
    <property type="term" value="F:metal ion binding"/>
    <property type="evidence" value="ECO:0007669"/>
    <property type="project" value="UniProtKB-KW"/>
</dbReference>
<feature type="binding site" evidence="2">
    <location>
        <position position="306"/>
    </location>
    <ligand>
        <name>Zn(2+)</name>
        <dbReference type="ChEBI" id="CHEBI:29105"/>
        <label>2</label>
    </ligand>
</feature>
<feature type="binding site" evidence="3">
    <location>
        <position position="75"/>
    </location>
    <ligand>
        <name>ATP</name>
        <dbReference type="ChEBI" id="CHEBI:30616"/>
    </ligand>
</feature>
<feature type="binding site" evidence="3">
    <location>
        <position position="182"/>
    </location>
    <ligand>
        <name>ATP</name>
        <dbReference type="ChEBI" id="CHEBI:30616"/>
    </ligand>
</feature>
<dbReference type="STRING" id="666510.ASAC_0917"/>
<feature type="binding site" evidence="2">
    <location>
        <position position="309"/>
    </location>
    <ligand>
        <name>Zn(2+)</name>
        <dbReference type="ChEBI" id="CHEBI:29105"/>
        <label>2</label>
    </ligand>
</feature>
<evidence type="ECO:0000313" key="7">
    <source>
        <dbReference type="Proteomes" id="UP000000346"/>
    </source>
</evidence>
<dbReference type="PANTHER" id="PTHR11807:SF27">
    <property type="entry name" value="TRNA-5-METHYLURIDINE(54) 2-SULFURTRANSFERASE"/>
    <property type="match status" value="1"/>
</dbReference>
<protein>
    <submittedName>
        <fullName evidence="6">ATPase, PP-loop superfamily</fullName>
    </submittedName>
</protein>
<evidence type="ECO:0000259" key="5">
    <source>
        <dbReference type="Pfam" id="PF22082"/>
    </source>
</evidence>
<dbReference type="InterPro" id="IPR035107">
    <property type="entry name" value="tRNA_thiolation_TtcA_Ctu1"/>
</dbReference>
<dbReference type="OrthoDB" id="33422at2157"/>
<keyword evidence="1" id="KW-0808">Transferase</keyword>
<evidence type="ECO:0000313" key="6">
    <source>
        <dbReference type="EMBL" id="ADL19323.1"/>
    </source>
</evidence>
<evidence type="ECO:0000256" key="2">
    <source>
        <dbReference type="PIRSR" id="PIRSR004976-50"/>
    </source>
</evidence>
<dbReference type="Pfam" id="PF01171">
    <property type="entry name" value="ATP_bind_3"/>
    <property type="match status" value="1"/>
</dbReference>
<dbReference type="RefSeq" id="WP_013266835.1">
    <property type="nucleotide sequence ID" value="NC_014374.1"/>
</dbReference>
<keyword evidence="3" id="KW-0547">Nucleotide-binding</keyword>
<evidence type="ECO:0000259" key="4">
    <source>
        <dbReference type="Pfam" id="PF01171"/>
    </source>
</evidence>
<evidence type="ECO:0000256" key="3">
    <source>
        <dbReference type="PIRSR" id="PIRSR004976-51"/>
    </source>
</evidence>
<evidence type="ECO:0000256" key="1">
    <source>
        <dbReference type="ARBA" id="ARBA00022679"/>
    </source>
</evidence>
<keyword evidence="2" id="KW-0479">Metal-binding</keyword>
<proteinExistence type="predicted"/>
<dbReference type="HOGENOM" id="CLU_026481_1_1_2"/>
<feature type="binding site" evidence="2">
    <location>
        <position position="22"/>
    </location>
    <ligand>
        <name>Zn(2+)</name>
        <dbReference type="ChEBI" id="CHEBI:29105"/>
        <label>1</label>
    </ligand>
</feature>
<name>D9Q1Y5_ACIS3</name>
<gene>
    <name evidence="6" type="ordered locus">ASAC_0917</name>
</gene>
<dbReference type="PANTHER" id="PTHR11807">
    <property type="entry name" value="ATPASES OF THE PP SUPERFAMILY-RELATED"/>
    <property type="match status" value="1"/>
</dbReference>
<dbReference type="GO" id="GO:0002143">
    <property type="term" value="P:tRNA wobble position uridine thiolation"/>
    <property type="evidence" value="ECO:0007669"/>
    <property type="project" value="TreeGrafter"/>
</dbReference>
<dbReference type="GO" id="GO:0002144">
    <property type="term" value="C:cytosolic tRNA wobble base thiouridylase complex"/>
    <property type="evidence" value="ECO:0007669"/>
    <property type="project" value="TreeGrafter"/>
</dbReference>
<feature type="domain" description="tRNA(Ile)-lysidine/2-thiocytidine synthase N-terminal" evidence="4">
    <location>
        <begin position="66"/>
        <end position="239"/>
    </location>
</feature>
<dbReference type="Proteomes" id="UP000000346">
    <property type="component" value="Chromosome"/>
</dbReference>
<dbReference type="InterPro" id="IPR011063">
    <property type="entry name" value="TilS/TtcA_N"/>
</dbReference>
<feature type="binding site" evidence="2">
    <location>
        <position position="297"/>
    </location>
    <ligand>
        <name>Zn(2+)</name>
        <dbReference type="ChEBI" id="CHEBI:29105"/>
        <label>2</label>
    </ligand>
</feature>
<feature type="binding site" evidence="2">
    <location>
        <position position="294"/>
    </location>
    <ligand>
        <name>Zn(2+)</name>
        <dbReference type="ChEBI" id="CHEBI:29105"/>
        <label>2</label>
    </ligand>
</feature>
<accession>D9Q1Y5</accession>
<dbReference type="InterPro" id="IPR014729">
    <property type="entry name" value="Rossmann-like_a/b/a_fold"/>
</dbReference>
<feature type="binding site" evidence="2">
    <location>
        <position position="38"/>
    </location>
    <ligand>
        <name>Zn(2+)</name>
        <dbReference type="ChEBI" id="CHEBI:29105"/>
        <label>1</label>
    </ligand>
</feature>
<feature type="binding site" evidence="2">
    <location>
        <position position="41"/>
    </location>
    <ligand>
        <name>Zn(2+)</name>
        <dbReference type="ChEBI" id="CHEBI:29105"/>
        <label>1</label>
    </ligand>
</feature>
<feature type="binding site" evidence="3">
    <location>
        <position position="99"/>
    </location>
    <ligand>
        <name>ATP</name>
        <dbReference type="ChEBI" id="CHEBI:30616"/>
    </ligand>
</feature>
<feature type="domain" description="2-thiouridine synthetase TtuA-like N-terminal LIM" evidence="5">
    <location>
        <begin position="18"/>
        <end position="42"/>
    </location>
</feature>
<dbReference type="Gene3D" id="3.40.50.620">
    <property type="entry name" value="HUPs"/>
    <property type="match status" value="1"/>
</dbReference>
<dbReference type="InterPro" id="IPR054306">
    <property type="entry name" value="TtuA-like_LIM_N"/>
</dbReference>
<feature type="binding site" evidence="3">
    <location>
        <position position="177"/>
    </location>
    <ligand>
        <name>ATP</name>
        <dbReference type="ChEBI" id="CHEBI:30616"/>
    </ligand>
</feature>
<dbReference type="InParanoid" id="D9Q1Y5"/>
<dbReference type="eggNOG" id="arCOG00042">
    <property type="taxonomic scope" value="Archaea"/>
</dbReference>
<dbReference type="EMBL" id="CP001742">
    <property type="protein sequence ID" value="ADL19323.1"/>
    <property type="molecule type" value="Genomic_DNA"/>
</dbReference>
<keyword evidence="7" id="KW-1185">Reference proteome</keyword>
<reference evidence="6 7" key="1">
    <citation type="journal article" date="2010" name="Appl. Environ. Microbiol.">
        <title>The genome sequence of the crenarchaeon Acidilobus saccharovorans supports a new order, Acidilobales, and suggests an important ecological role in terrestrial acidic hot springs.</title>
        <authorList>
            <person name="Mardanov A.V."/>
            <person name="Svetlitchnyi V.A."/>
            <person name="Beletsky A.V."/>
            <person name="Prokofeva M.I."/>
            <person name="Bonch-Osmolovskaya E.A."/>
            <person name="Ravin N.V."/>
            <person name="Skryabin K.G."/>
        </authorList>
    </citation>
    <scope>NUCLEOTIDE SEQUENCE [LARGE SCALE GENOMIC DNA]</scope>
    <source>
        <strain evidence="7">DSM 16705 / JCM 18335 / VKM B-2471 / 345-15</strain>
    </source>
</reference>
<keyword evidence="3" id="KW-0067">ATP-binding</keyword>
<dbReference type="GO" id="GO:0000049">
    <property type="term" value="F:tRNA binding"/>
    <property type="evidence" value="ECO:0007669"/>
    <property type="project" value="TreeGrafter"/>
</dbReference>
<dbReference type="AlphaFoldDB" id="D9Q1Y5"/>
<feature type="binding site" evidence="2">
    <location>
        <position position="19"/>
    </location>
    <ligand>
        <name>Zn(2+)</name>
        <dbReference type="ChEBI" id="CHEBI:29105"/>
        <label>1</label>
    </ligand>
</feature>
<dbReference type="SUPFAM" id="SSF52402">
    <property type="entry name" value="Adenine nucleotide alpha hydrolases-like"/>
    <property type="match status" value="1"/>
</dbReference>
<dbReference type="GeneID" id="9499156"/>
<sequence length="338" mass="37306">MVVLEAPAVKVYESPKAKCVKCGAPARIRLSYANAWFCDKHFKEYVKERVKNNIIKYNMVKRGETLLVAVSGGKDSVTLMNVLDEIAPELGVNIVAVHIVLGMGEFSEKSLEAFRDSCSKAKNVKCVTVDLKELLGMYMPEIIRRSRRPACSVCGLVKRYILNAMAVSLGASSIATGHHMNDLMTYAIKNFMEQKLDNITKLGPVSESEGSAVKRVRPLYDIYEDETRAFVKVYGLNYVDIECPFKSTLTLEVIIKDMLSRAESESPSLTISAARALARNLPSYPRPASPPNRCRLCGMPSNGDVCGFCRLTMSLTGAPLGPEVRSRIEGMMSSLRTS</sequence>
<dbReference type="PIRSF" id="PIRSF004976">
    <property type="entry name" value="ATPase_YdaO"/>
    <property type="match status" value="1"/>
</dbReference>
<feature type="binding site" evidence="3">
    <location>
        <begin position="69"/>
        <end position="71"/>
    </location>
    <ligand>
        <name>ATP</name>
        <dbReference type="ChEBI" id="CHEBI:30616"/>
    </ligand>
</feature>
<dbReference type="GO" id="GO:0005524">
    <property type="term" value="F:ATP binding"/>
    <property type="evidence" value="ECO:0007669"/>
    <property type="project" value="UniProtKB-KW"/>
</dbReference>
<organism evidence="6 7">
    <name type="scientific">Acidilobus saccharovorans (strain DSM 16705 / JCM 18335 / VKM B-2471 / 345-15)</name>
    <dbReference type="NCBI Taxonomy" id="666510"/>
    <lineage>
        <taxon>Archaea</taxon>
        <taxon>Thermoproteota</taxon>
        <taxon>Thermoprotei</taxon>
        <taxon>Acidilobales</taxon>
        <taxon>Acidilobaceae</taxon>
        <taxon>Acidilobus</taxon>
    </lineage>
</organism>
<keyword evidence="2" id="KW-0862">Zinc</keyword>
<dbReference type="GO" id="GO:0016740">
    <property type="term" value="F:transferase activity"/>
    <property type="evidence" value="ECO:0007669"/>
    <property type="project" value="UniProtKB-KW"/>
</dbReference>